<evidence type="ECO:0000313" key="2">
    <source>
        <dbReference type="Proteomes" id="UP000178122"/>
    </source>
</evidence>
<evidence type="ECO:0000313" key="1">
    <source>
        <dbReference type="EMBL" id="OGY55790.1"/>
    </source>
</evidence>
<comment type="caution">
    <text evidence="1">The sequence shown here is derived from an EMBL/GenBank/DDBJ whole genome shotgun (WGS) entry which is preliminary data.</text>
</comment>
<gene>
    <name evidence="1" type="ORF">A2912_01030</name>
</gene>
<sequence>MSNILIVEDQNGPLGALEFAINEVMPLYDAGFSNKKYDIARCYDDARNKILENNYALILLDNRMSYHDLGELEHTDFDRFCDSLQNIGYTLIPLIKERNQQTVIIGTSSLSAGELEDLPTPDYTMSKMYGQAEDDLARILGEIERKKNK</sequence>
<accession>A0A1G1YW42</accession>
<dbReference type="Gene3D" id="3.40.50.2300">
    <property type="match status" value="1"/>
</dbReference>
<dbReference type="AlphaFoldDB" id="A0A1G1YW42"/>
<proteinExistence type="predicted"/>
<evidence type="ECO:0008006" key="3">
    <source>
        <dbReference type="Google" id="ProtNLM"/>
    </source>
</evidence>
<dbReference type="EMBL" id="MHIN01000004">
    <property type="protein sequence ID" value="OGY55790.1"/>
    <property type="molecule type" value="Genomic_DNA"/>
</dbReference>
<organism evidence="1 2">
    <name type="scientific">Candidatus Buchananbacteria bacterium RIFCSPLOWO2_01_FULL_40_23b</name>
    <dbReference type="NCBI Taxonomy" id="1797544"/>
    <lineage>
        <taxon>Bacteria</taxon>
        <taxon>Candidatus Buchananiibacteriota</taxon>
    </lineage>
</organism>
<name>A0A1G1YW42_9BACT</name>
<protein>
    <recommendedName>
        <fullName evidence="3">Response regulatory domain-containing protein</fullName>
    </recommendedName>
</protein>
<dbReference type="Proteomes" id="UP000178122">
    <property type="component" value="Unassembled WGS sequence"/>
</dbReference>
<reference evidence="1 2" key="1">
    <citation type="journal article" date="2016" name="Nat. Commun.">
        <title>Thousands of microbial genomes shed light on interconnected biogeochemical processes in an aquifer system.</title>
        <authorList>
            <person name="Anantharaman K."/>
            <person name="Brown C.T."/>
            <person name="Hug L.A."/>
            <person name="Sharon I."/>
            <person name="Castelle C.J."/>
            <person name="Probst A.J."/>
            <person name="Thomas B.C."/>
            <person name="Singh A."/>
            <person name="Wilkins M.J."/>
            <person name="Karaoz U."/>
            <person name="Brodie E.L."/>
            <person name="Williams K.H."/>
            <person name="Hubbard S.S."/>
            <person name="Banfield J.F."/>
        </authorList>
    </citation>
    <scope>NUCLEOTIDE SEQUENCE [LARGE SCALE GENOMIC DNA]</scope>
</reference>